<dbReference type="Pfam" id="PF02093">
    <property type="entry name" value="Gag_p30"/>
    <property type="match status" value="1"/>
</dbReference>
<dbReference type="Pfam" id="PF00078">
    <property type="entry name" value="RVT_1"/>
    <property type="match status" value="1"/>
</dbReference>
<dbReference type="InterPro" id="IPR043502">
    <property type="entry name" value="DNA/RNA_pol_sf"/>
</dbReference>
<dbReference type="InterPro" id="IPR043128">
    <property type="entry name" value="Rev_trsase/Diguanyl_cyclase"/>
</dbReference>
<dbReference type="PROSITE" id="PS50879">
    <property type="entry name" value="RNASE_H_1"/>
    <property type="match status" value="1"/>
</dbReference>
<dbReference type="Proteomes" id="UP001333110">
    <property type="component" value="Unassembled WGS sequence"/>
</dbReference>
<dbReference type="Gene3D" id="3.10.10.10">
    <property type="entry name" value="HIV Type 1 Reverse Transcriptase, subunit A, domain 1"/>
    <property type="match status" value="1"/>
</dbReference>
<dbReference type="CDD" id="cd09273">
    <property type="entry name" value="RNase_HI_RT_Bel"/>
    <property type="match status" value="1"/>
</dbReference>
<dbReference type="PANTHER" id="PTHR33064">
    <property type="entry name" value="POL PROTEIN"/>
    <property type="match status" value="1"/>
</dbReference>
<dbReference type="EC" id="3.1.26.4" evidence="2"/>
<dbReference type="Pfam" id="PF17919">
    <property type="entry name" value="RT_RNaseH_2"/>
    <property type="match status" value="1"/>
</dbReference>
<dbReference type="InterPro" id="IPR036397">
    <property type="entry name" value="RNaseH_sf"/>
</dbReference>
<dbReference type="GO" id="GO:0019068">
    <property type="term" value="P:virion assembly"/>
    <property type="evidence" value="ECO:0007669"/>
    <property type="project" value="InterPro"/>
</dbReference>
<protein>
    <recommendedName>
        <fullName evidence="2">ribonuclease H</fullName>
        <ecNumber evidence="2">3.1.26.4</ecNumber>
    </recommendedName>
</protein>
<proteinExistence type="inferred from homology"/>
<dbReference type="Gene3D" id="3.30.70.270">
    <property type="match status" value="2"/>
</dbReference>
<dbReference type="PANTHER" id="PTHR33064:SF36">
    <property type="entry name" value="CCHC-TYPE DOMAIN-CONTAINING PROTEIN"/>
    <property type="match status" value="1"/>
</dbReference>
<reference evidence="5 6" key="1">
    <citation type="journal article" date="2023" name="J. Hered.">
        <title>Chromosome-level genome of the wood stork (Mycteria americana) provides insight into avian chromosome evolution.</title>
        <authorList>
            <person name="Flamio R. Jr."/>
            <person name="Ramstad K.M."/>
        </authorList>
    </citation>
    <scope>NUCLEOTIDE SEQUENCE [LARGE SCALE GENOMIC DNA]</scope>
    <source>
        <strain evidence="5">JAX WOST 10</strain>
    </source>
</reference>
<gene>
    <name evidence="5" type="ORF">QYF61_013304</name>
</gene>
<sequence length="984" mass="110249">MVVGWVTPVDWPELQKAAEVTPQQVEVMLTRLRLGHRPGAEKKAVGEASWLFLTALCALDDEILHLHRMLSEDPEWDPNTSEGLQRVKEYQKLILYGIQHGVQKPKNLSELYQVRQGDKETPSAFYERLCEVARKWTDLDPEDDSNSKLFNMLFIGQAAADIRKKLQKLHIPPETAWKAQICLLTEKDPNEEMNIPEEVLNAVIPLVWASKIPGQAKNATPVKTELKPGAQLVRKKQYPIKMEAQKGLEPIISSFLEHGLLQECQSAFNTPILPVKKPHSSEYRLVQDLREINARTVAVHPVVPNPYALLTTIPNSNTYFTVLDLKDAFFCIPVDEQSQTIFAFEWENPATGRKTQLCWTVLPQGFKNSPTLFGNVLAKELELWQNDHDAVTLLQYVDDLLIGSDSYEACLEATITLLNFLGLAGYRVSKKKAQIGKEKVQYMGFEITKGQRELSTERKEAICRIAVPTSKKQLRGFLGMARWCRLWIPNFGLIAKPLYAAVKGPEGVLEWTPECRKSFDEIKRKLMEAPALGLLNLRKLFQLYVRERQQVALGVLTQKLGSWKRPVGYFSKQLDEVSKGWPACLRAVAATATLTEESRKLTLGQPITVFVPHAVSSLLENKGHHWISPSRLAKYQAVLLEQDGGVISLTSALNPATLLPISESGELHHDCLTTIEQVYSSRPDLQDEPLPNAELELFTDGSSFMLEGRRKAGYAVVTRTRALEVSLPSNTSAQKAELVALTQALELSQGKRVNIYTDSKYAFGVVHAHGAIWKERGLLSSHGTPIKYGTEIMKLLQAVLQPKEVAIMHCKAHQKGNNEITKGNRKADQLAKEAALQKSKFEGALIPVPHLELSPPQYTEKENQLAGQLDCSKTDQGWWVTPLKQLLISEKMMEILLEKLHQETHSGAGADALVLIAKRHVIGPRMQSLADIIVKKHAIICCANNPKIAKKIMGGIVKQGITPGEYWQIDFTELPRCNCGRMVK</sequence>
<evidence type="ECO:0000259" key="4">
    <source>
        <dbReference type="PROSITE" id="PS50879"/>
    </source>
</evidence>
<name>A0AAN7MT31_MYCAM</name>
<evidence type="ECO:0000256" key="1">
    <source>
        <dbReference type="ARBA" id="ARBA00010879"/>
    </source>
</evidence>
<dbReference type="InterPro" id="IPR041577">
    <property type="entry name" value="RT_RNaseH_2"/>
</dbReference>
<evidence type="ECO:0000313" key="6">
    <source>
        <dbReference type="Proteomes" id="UP001333110"/>
    </source>
</evidence>
<dbReference type="PROSITE" id="PS50878">
    <property type="entry name" value="RT_POL"/>
    <property type="match status" value="1"/>
</dbReference>
<dbReference type="Gene3D" id="1.10.340.70">
    <property type="match status" value="1"/>
</dbReference>
<dbReference type="InterPro" id="IPR051320">
    <property type="entry name" value="Viral_Replic_Matur_Polypro"/>
</dbReference>
<comment type="caution">
    <text evidence="5">The sequence shown here is derived from an EMBL/GenBank/DDBJ whole genome shotgun (WGS) entry which is preliminary data.</text>
</comment>
<feature type="domain" description="RNase H type-1" evidence="4">
    <location>
        <begin position="691"/>
        <end position="836"/>
    </location>
</feature>
<accession>A0AAN7MT31</accession>
<dbReference type="Pfam" id="PF00075">
    <property type="entry name" value="RNase_H"/>
    <property type="match status" value="1"/>
</dbReference>
<dbReference type="Gene3D" id="3.30.420.10">
    <property type="entry name" value="Ribonuclease H-like superfamily/Ribonuclease H"/>
    <property type="match status" value="1"/>
</dbReference>
<dbReference type="InterPro" id="IPR012337">
    <property type="entry name" value="RNaseH-like_sf"/>
</dbReference>
<dbReference type="GO" id="GO:0004523">
    <property type="term" value="F:RNA-DNA hybrid ribonuclease activity"/>
    <property type="evidence" value="ECO:0007669"/>
    <property type="project" value="UniProtKB-EC"/>
</dbReference>
<dbReference type="SUPFAM" id="SSF53098">
    <property type="entry name" value="Ribonuclease H-like"/>
    <property type="match status" value="1"/>
</dbReference>
<dbReference type="InterPro" id="IPR000477">
    <property type="entry name" value="RT_dom"/>
</dbReference>
<dbReference type="InterPro" id="IPR002156">
    <property type="entry name" value="RNaseH_domain"/>
</dbReference>
<dbReference type="SUPFAM" id="SSF56672">
    <property type="entry name" value="DNA/RNA polymerases"/>
    <property type="match status" value="1"/>
</dbReference>
<dbReference type="EMBL" id="JAUNZN010000018">
    <property type="protein sequence ID" value="KAK4810896.1"/>
    <property type="molecule type" value="Genomic_DNA"/>
</dbReference>
<dbReference type="GO" id="GO:0006259">
    <property type="term" value="P:DNA metabolic process"/>
    <property type="evidence" value="ECO:0007669"/>
    <property type="project" value="UniProtKB-ARBA"/>
</dbReference>
<dbReference type="Gene3D" id="3.10.20.370">
    <property type="match status" value="1"/>
</dbReference>
<dbReference type="GO" id="GO:0003676">
    <property type="term" value="F:nucleic acid binding"/>
    <property type="evidence" value="ECO:0007669"/>
    <property type="project" value="InterPro"/>
</dbReference>
<dbReference type="InterPro" id="IPR003036">
    <property type="entry name" value="Gag_P30"/>
</dbReference>
<evidence type="ECO:0000259" key="3">
    <source>
        <dbReference type="PROSITE" id="PS50878"/>
    </source>
</evidence>
<organism evidence="5 6">
    <name type="scientific">Mycteria americana</name>
    <name type="common">Wood stork</name>
    <dbReference type="NCBI Taxonomy" id="33587"/>
    <lineage>
        <taxon>Eukaryota</taxon>
        <taxon>Metazoa</taxon>
        <taxon>Chordata</taxon>
        <taxon>Craniata</taxon>
        <taxon>Vertebrata</taxon>
        <taxon>Euteleostomi</taxon>
        <taxon>Archelosauria</taxon>
        <taxon>Archosauria</taxon>
        <taxon>Dinosauria</taxon>
        <taxon>Saurischia</taxon>
        <taxon>Theropoda</taxon>
        <taxon>Coelurosauria</taxon>
        <taxon>Aves</taxon>
        <taxon>Neognathae</taxon>
        <taxon>Neoaves</taxon>
        <taxon>Aequornithes</taxon>
        <taxon>Ciconiiformes</taxon>
        <taxon>Ciconiidae</taxon>
        <taxon>Mycteria</taxon>
    </lineage>
</organism>
<comment type="similarity">
    <text evidence="1">Belongs to the beta type-B retroviral polymerase family. HERV class-II K(HML-2) pol subfamily.</text>
</comment>
<evidence type="ECO:0000313" key="5">
    <source>
        <dbReference type="EMBL" id="KAK4810896.1"/>
    </source>
</evidence>
<dbReference type="AlphaFoldDB" id="A0AAN7MT31"/>
<evidence type="ECO:0000256" key="2">
    <source>
        <dbReference type="ARBA" id="ARBA00012180"/>
    </source>
</evidence>
<keyword evidence="6" id="KW-1185">Reference proteome</keyword>
<feature type="domain" description="Reverse transcriptase" evidence="3">
    <location>
        <begin position="256"/>
        <end position="447"/>
    </location>
</feature>